<accession>A0A7Y0FL47</accession>
<evidence type="ECO:0000313" key="4">
    <source>
        <dbReference type="Proteomes" id="UP000559626"/>
    </source>
</evidence>
<dbReference type="Gene3D" id="3.30.70.1320">
    <property type="entry name" value="Multidrug efflux transporter AcrB pore domain like"/>
    <property type="match status" value="1"/>
</dbReference>
<dbReference type="Pfam" id="PF00873">
    <property type="entry name" value="ACR_tran"/>
    <property type="match status" value="1"/>
</dbReference>
<feature type="transmembrane region" description="Helical" evidence="2">
    <location>
        <begin position="39"/>
        <end position="57"/>
    </location>
</feature>
<dbReference type="Gene3D" id="1.20.1640.10">
    <property type="entry name" value="Multidrug efflux transporter AcrB transmembrane domain"/>
    <property type="match status" value="2"/>
</dbReference>
<dbReference type="SUPFAM" id="SSF82866">
    <property type="entry name" value="Multidrug efflux transporter AcrB transmembrane domain"/>
    <property type="match status" value="2"/>
</dbReference>
<reference evidence="3 4" key="1">
    <citation type="submission" date="2020-04" db="EMBL/GenBank/DDBJ databases">
        <title>Hymenobacter polaris sp. nov., isolated from Arctic soil.</title>
        <authorList>
            <person name="Dahal R.H."/>
        </authorList>
    </citation>
    <scope>NUCLEOTIDE SEQUENCE [LARGE SCALE GENOMIC DNA]</scope>
    <source>
        <strain evidence="3 4">RP-2-7</strain>
    </source>
</reference>
<feature type="transmembrane region" description="Helical" evidence="2">
    <location>
        <begin position="357"/>
        <end position="376"/>
    </location>
</feature>
<dbReference type="InterPro" id="IPR001036">
    <property type="entry name" value="Acrflvin-R"/>
</dbReference>
<dbReference type="PRINTS" id="PR00702">
    <property type="entry name" value="ACRIFLAVINRP"/>
</dbReference>
<evidence type="ECO:0000256" key="1">
    <source>
        <dbReference type="SAM" id="MobiDB-lite"/>
    </source>
</evidence>
<feature type="compositionally biased region" description="Pro residues" evidence="1">
    <location>
        <begin position="7"/>
        <end position="25"/>
    </location>
</feature>
<feature type="transmembrane region" description="Helical" evidence="2">
    <location>
        <begin position="1030"/>
        <end position="1049"/>
    </location>
</feature>
<keyword evidence="2" id="KW-0812">Transmembrane</keyword>
<keyword evidence="4" id="KW-1185">Reference proteome</keyword>
<dbReference type="GO" id="GO:0005886">
    <property type="term" value="C:plasma membrane"/>
    <property type="evidence" value="ECO:0007669"/>
    <property type="project" value="TreeGrafter"/>
</dbReference>
<evidence type="ECO:0000313" key="3">
    <source>
        <dbReference type="EMBL" id="NML64423.1"/>
    </source>
</evidence>
<dbReference type="GO" id="GO:0042910">
    <property type="term" value="F:xenobiotic transmembrane transporter activity"/>
    <property type="evidence" value="ECO:0007669"/>
    <property type="project" value="TreeGrafter"/>
</dbReference>
<dbReference type="SUPFAM" id="SSF82693">
    <property type="entry name" value="Multidrug efflux transporter AcrB pore domain, PN1, PN2, PC1 and PC2 subdomains"/>
    <property type="match status" value="3"/>
</dbReference>
<dbReference type="PANTHER" id="PTHR32063">
    <property type="match status" value="1"/>
</dbReference>
<feature type="transmembrane region" description="Helical" evidence="2">
    <location>
        <begin position="409"/>
        <end position="430"/>
    </location>
</feature>
<feature type="transmembrane region" description="Helical" evidence="2">
    <location>
        <begin position="927"/>
        <end position="947"/>
    </location>
</feature>
<dbReference type="PANTHER" id="PTHR32063:SF24">
    <property type="entry name" value="CATION EFFLUX SYSTEM (ACRB_ACRD_ACRF FAMILY)"/>
    <property type="match status" value="1"/>
</dbReference>
<feature type="transmembrane region" description="Helical" evidence="2">
    <location>
        <begin position="383"/>
        <end position="403"/>
    </location>
</feature>
<comment type="caution">
    <text evidence="3">The sequence shown here is derived from an EMBL/GenBank/DDBJ whole genome shotgun (WGS) entry which is preliminary data.</text>
</comment>
<dbReference type="AlphaFoldDB" id="A0A7Y0FL47"/>
<feature type="region of interest" description="Disordered" evidence="1">
    <location>
        <begin position="1"/>
        <end position="27"/>
    </location>
</feature>
<gene>
    <name evidence="3" type="ORF">HHL22_04315</name>
</gene>
<feature type="transmembrane region" description="Helical" evidence="2">
    <location>
        <begin position="451"/>
        <end position="474"/>
    </location>
</feature>
<dbReference type="SUPFAM" id="SSF82714">
    <property type="entry name" value="Multidrug efflux transporter AcrB TolC docking domain, DN and DC subdomains"/>
    <property type="match status" value="1"/>
</dbReference>
<dbReference type="Gene3D" id="3.30.70.1430">
    <property type="entry name" value="Multidrug efflux transporter AcrB pore domain"/>
    <property type="match status" value="2"/>
</dbReference>
<name>A0A7Y0FL47_9BACT</name>
<feature type="transmembrane region" description="Helical" evidence="2">
    <location>
        <begin position="1003"/>
        <end position="1024"/>
    </location>
</feature>
<feature type="transmembrane region" description="Helical" evidence="2">
    <location>
        <begin position="953"/>
        <end position="972"/>
    </location>
</feature>
<feature type="transmembrane region" description="Helical" evidence="2">
    <location>
        <begin position="537"/>
        <end position="563"/>
    </location>
</feature>
<evidence type="ECO:0000256" key="2">
    <source>
        <dbReference type="SAM" id="Phobius"/>
    </source>
</evidence>
<feature type="transmembrane region" description="Helical" evidence="2">
    <location>
        <begin position="494"/>
        <end position="516"/>
    </location>
</feature>
<organism evidence="3 4">
    <name type="scientific">Hymenobacter polaris</name>
    <dbReference type="NCBI Taxonomy" id="2682546"/>
    <lineage>
        <taxon>Bacteria</taxon>
        <taxon>Pseudomonadati</taxon>
        <taxon>Bacteroidota</taxon>
        <taxon>Cytophagia</taxon>
        <taxon>Cytophagales</taxon>
        <taxon>Hymenobacteraceae</taxon>
        <taxon>Hymenobacter</taxon>
    </lineage>
</organism>
<dbReference type="RefSeq" id="WP_169529722.1">
    <property type="nucleotide sequence ID" value="NZ_JABBGH010000001.1"/>
</dbReference>
<dbReference type="Gene3D" id="3.30.70.1440">
    <property type="entry name" value="Multidrug efflux transporter AcrB pore domain"/>
    <property type="match status" value="1"/>
</dbReference>
<keyword evidence="2" id="KW-1133">Transmembrane helix</keyword>
<dbReference type="Gene3D" id="3.30.2090.10">
    <property type="entry name" value="Multidrug efflux transporter AcrB TolC docking domain, DN and DC subdomains"/>
    <property type="match status" value="2"/>
</dbReference>
<sequence length="1077" mass="116426">MSEPTTQTPPAPLASRQPAPPPPADPADSSYLYTLRKPIVLLGLLLLAVGLFAYSQMQTALFPEVTFPKITLIADAGQQPIDRMMITVTKPLEAAVKRVKGVTVVKSSTSRGSCVIQVFLSWNVDVYATKAQLESRVNEIKGLLPPGVTIATEAMNQSLFPVLGYSLESNSRSPIALRDAGNLLARPIFSQVPGASNVIVRGGKAKEFVVTPDPAKLAGQRLTPAQLQAAFATTNFVQSAGNLGSFRRLYLTLTDTRLGSLDELKQVVVRADSGRVVRVRDVATVDIQEQQEFVLINANGHAAVLIDLVKQQGVDLATFAANAHAKAAELRKLLPPGMTLKPYYDQSVFVADSIDSVIHSIVEGLALAILVMIVFLRSWRASLAVLLTIPVTVCFTLLVLYLFGITLDIMSLGAIAASVGLIIDDAIVIIEQIYRQHEENPAHSNIQVVRGAIAGLFPAMVASSLSTIVIHFPFRLMSGLAGSFFKELSDTMQITMVCSFLVTWLLLPVLHLFIGYRAGKNAHAHNAAQEQAAKLSWLTNLFARPLLALVLVVGLGVGAYLVAGRLETGFLPDLDEGSIVLDYHMPPGTSQVETDRVLRQVEREIITKHPEIQSYSRRTGIGLAFDTRPPEYGDYLIQLKRDHKLTTPEVIDQLRQRIEASQPALTVDFGQRISDLLGDLMSSAKPIEIKIFGDDQPTLEKLSNQVGQVLEKVNGVADVNNGLIPSGPSIVFRPDIAKLARYGLTPVDFQTQLGDLVGGQVLSNSSGPQASISPAQSASLGGAQVGQVQDGEQLRQVLLRYVDFTHNSLAQLERQVIALPNGTVRPLTFFATIIVEPGNVELRREDLKSVALVTARLNGLDLGTAIQDIRQRVSRQVTLPPGYSIVYGGAYAEQQASFRELELILLTASLLVFAVLLFLFREWLISLLVLFISVMGITGCLLGLFLAGIPLNVSSYTGIIMVVGIIAENAIFTVHQFYESLRETGDVDTAIRYAIALRIRPKLMTAIGAILALSPLALGIGLGAQMQQPLAVAVIGGFVVALPMLLFVLPTGMRLIYHHVSKPEAVETVAIDPGTAI</sequence>
<protein>
    <submittedName>
        <fullName evidence="3">Efflux RND transporter permease subunit</fullName>
    </submittedName>
</protein>
<dbReference type="Proteomes" id="UP000559626">
    <property type="component" value="Unassembled WGS sequence"/>
</dbReference>
<keyword evidence="2" id="KW-0472">Membrane</keyword>
<dbReference type="InterPro" id="IPR027463">
    <property type="entry name" value="AcrB_DN_DC_subdom"/>
</dbReference>
<feature type="transmembrane region" description="Helical" evidence="2">
    <location>
        <begin position="903"/>
        <end position="920"/>
    </location>
</feature>
<dbReference type="EMBL" id="JABBGH010000001">
    <property type="protein sequence ID" value="NML64423.1"/>
    <property type="molecule type" value="Genomic_DNA"/>
</dbReference>
<proteinExistence type="predicted"/>